<dbReference type="Pfam" id="PF00731">
    <property type="entry name" value="AIRC"/>
    <property type="match status" value="1"/>
</dbReference>
<dbReference type="EC" id="6.3.2.6" evidence="2"/>
<proteinExistence type="predicted"/>
<comment type="caution">
    <text evidence="9">The sequence shown here is derived from an EMBL/GenBank/DDBJ whole genome shotgun (WGS) entry which is preliminary data.</text>
</comment>
<keyword evidence="6" id="KW-0067">ATP-binding</keyword>
<dbReference type="EMBL" id="MHOQ01000042">
    <property type="protein sequence ID" value="OGZ65615.1"/>
    <property type="molecule type" value="Genomic_DNA"/>
</dbReference>
<dbReference type="SUPFAM" id="SSF56104">
    <property type="entry name" value="SAICAR synthase-like"/>
    <property type="match status" value="1"/>
</dbReference>
<sequence>MISSDLANFAEAKLRLGLEGIFINKDKKMENLYENNLIAEGKTKRIYQTEIPEYVVIESKDDLTAGDGAKHDIIKGKAVFSNTTTSNVFRLLKKCDIPVAFIEKISETKFISEKCTMIPYEVVIRREAHGSFLKRRPELKRGHLFPRLIIEFFLKTSNKKWQDVDLLKDDPLIIFQDNSAHLYLPDQPIYQQNPFAMLESFPLKESPKVFEEINEIATQVFLVLEKQWQLIDKKLVDLKMEFGINAVGTLKLADVIDNDSWRLLENGKYIDKQIYRDGANLETVSLMYQLVTTLTGNFKLPQQQIILWRASESDDVILFQETIDLYKAQEICEVKIITCSIHKEPMRGLQEIIKLVQEIPDSVILTFVGRSNGLGPTLSAQVTVPVITIPANYKDFPEDIWSSLRTPSDTPVMTVLDPKNATIAALQILAMRNPRLYAKLRSKQENHFYNIL</sequence>
<evidence type="ECO:0000256" key="4">
    <source>
        <dbReference type="ARBA" id="ARBA00022741"/>
    </source>
</evidence>
<dbReference type="GO" id="GO:0005524">
    <property type="term" value="F:ATP binding"/>
    <property type="evidence" value="ECO:0007669"/>
    <property type="project" value="UniProtKB-KW"/>
</dbReference>
<dbReference type="InterPro" id="IPR028923">
    <property type="entry name" value="SAICAR_synt/ADE2_N"/>
</dbReference>
<evidence type="ECO:0000256" key="3">
    <source>
        <dbReference type="ARBA" id="ARBA00022598"/>
    </source>
</evidence>
<protein>
    <recommendedName>
        <fullName evidence="2">phosphoribosylaminoimidazolesuccinocarboxamide synthase</fullName>
        <ecNumber evidence="2">6.3.2.6</ecNumber>
    </recommendedName>
</protein>
<dbReference type="Pfam" id="PF01259">
    <property type="entry name" value="SAICAR_synt"/>
    <property type="match status" value="1"/>
</dbReference>
<gene>
    <name evidence="9" type="ORF">A3D34_00160</name>
</gene>
<organism evidence="9 10">
    <name type="scientific">Candidatus Staskawiczbacteria bacterium RIFCSPHIGHO2_02_FULL_33_16</name>
    <dbReference type="NCBI Taxonomy" id="1802204"/>
    <lineage>
        <taxon>Bacteria</taxon>
        <taxon>Candidatus Staskawicziibacteriota</taxon>
    </lineage>
</organism>
<evidence type="ECO:0000256" key="2">
    <source>
        <dbReference type="ARBA" id="ARBA00012217"/>
    </source>
</evidence>
<evidence type="ECO:0000256" key="7">
    <source>
        <dbReference type="ARBA" id="ARBA00048475"/>
    </source>
</evidence>
<keyword evidence="5" id="KW-0658">Purine biosynthesis</keyword>
<name>A0A1G2HT56_9BACT</name>
<dbReference type="SUPFAM" id="SSF52255">
    <property type="entry name" value="N5-CAIR mutase (phosphoribosylaminoimidazole carboxylase, PurE)"/>
    <property type="match status" value="1"/>
</dbReference>
<accession>A0A1G2HT56</accession>
<dbReference type="Gene3D" id="3.30.470.20">
    <property type="entry name" value="ATP-grasp fold, B domain"/>
    <property type="match status" value="1"/>
</dbReference>
<keyword evidence="3" id="KW-0436">Ligase</keyword>
<evidence type="ECO:0000256" key="1">
    <source>
        <dbReference type="ARBA" id="ARBA00004672"/>
    </source>
</evidence>
<evidence type="ECO:0000256" key="5">
    <source>
        <dbReference type="ARBA" id="ARBA00022755"/>
    </source>
</evidence>
<dbReference type="GO" id="GO:0004639">
    <property type="term" value="F:phosphoribosylaminoimidazolesuccinocarboxamide synthase activity"/>
    <property type="evidence" value="ECO:0007669"/>
    <property type="project" value="UniProtKB-EC"/>
</dbReference>
<comment type="pathway">
    <text evidence="1">Purine metabolism; IMP biosynthesis via de novo pathway; 5-amino-1-(5-phospho-D-ribosyl)imidazole-4-carboxamide from 5-amino-1-(5-phospho-D-ribosyl)imidazole-4-carboxylate: step 1/2.</text>
</comment>
<feature type="domain" description="PurE" evidence="8">
    <location>
        <begin position="303"/>
        <end position="451"/>
    </location>
</feature>
<evidence type="ECO:0000256" key="6">
    <source>
        <dbReference type="ARBA" id="ARBA00022840"/>
    </source>
</evidence>
<dbReference type="Gene3D" id="3.40.50.1970">
    <property type="match status" value="1"/>
</dbReference>
<dbReference type="SMART" id="SM01001">
    <property type="entry name" value="AIRC"/>
    <property type="match status" value="1"/>
</dbReference>
<evidence type="ECO:0000313" key="9">
    <source>
        <dbReference type="EMBL" id="OGZ65615.1"/>
    </source>
</evidence>
<evidence type="ECO:0000313" key="10">
    <source>
        <dbReference type="Proteomes" id="UP000179183"/>
    </source>
</evidence>
<keyword evidence="4" id="KW-0547">Nucleotide-binding</keyword>
<dbReference type="InterPro" id="IPR000031">
    <property type="entry name" value="PurE_dom"/>
</dbReference>
<dbReference type="GO" id="GO:0006189">
    <property type="term" value="P:'de novo' IMP biosynthetic process"/>
    <property type="evidence" value="ECO:0007669"/>
    <property type="project" value="UniProtKB-UniPathway"/>
</dbReference>
<comment type="catalytic activity">
    <reaction evidence="7">
        <text>5-amino-1-(5-phospho-D-ribosyl)imidazole-4-carboxylate + L-aspartate + ATP = (2S)-2-[5-amino-1-(5-phospho-beta-D-ribosyl)imidazole-4-carboxamido]succinate + ADP + phosphate + 2 H(+)</text>
        <dbReference type="Rhea" id="RHEA:22628"/>
        <dbReference type="ChEBI" id="CHEBI:15378"/>
        <dbReference type="ChEBI" id="CHEBI:29991"/>
        <dbReference type="ChEBI" id="CHEBI:30616"/>
        <dbReference type="ChEBI" id="CHEBI:43474"/>
        <dbReference type="ChEBI" id="CHEBI:58443"/>
        <dbReference type="ChEBI" id="CHEBI:77657"/>
        <dbReference type="ChEBI" id="CHEBI:456216"/>
        <dbReference type="EC" id="6.3.2.6"/>
    </reaction>
</comment>
<dbReference type="PANTHER" id="PTHR43599">
    <property type="entry name" value="MULTIFUNCTIONAL PROTEIN ADE2"/>
    <property type="match status" value="1"/>
</dbReference>
<dbReference type="AlphaFoldDB" id="A0A1G2HT56"/>
<dbReference type="Gene3D" id="3.30.200.20">
    <property type="entry name" value="Phosphorylase Kinase, domain 1"/>
    <property type="match status" value="1"/>
</dbReference>
<dbReference type="PANTHER" id="PTHR43599:SF3">
    <property type="entry name" value="SI:DKEY-6E2.2"/>
    <property type="match status" value="1"/>
</dbReference>
<evidence type="ECO:0000259" key="8">
    <source>
        <dbReference type="SMART" id="SM01001"/>
    </source>
</evidence>
<dbReference type="UniPathway" id="UPA00074">
    <property type="reaction ID" value="UER00131"/>
</dbReference>
<reference evidence="9 10" key="1">
    <citation type="journal article" date="2016" name="Nat. Commun.">
        <title>Thousands of microbial genomes shed light on interconnected biogeochemical processes in an aquifer system.</title>
        <authorList>
            <person name="Anantharaman K."/>
            <person name="Brown C.T."/>
            <person name="Hug L.A."/>
            <person name="Sharon I."/>
            <person name="Castelle C.J."/>
            <person name="Probst A.J."/>
            <person name="Thomas B.C."/>
            <person name="Singh A."/>
            <person name="Wilkins M.J."/>
            <person name="Karaoz U."/>
            <person name="Brodie E.L."/>
            <person name="Williams K.H."/>
            <person name="Hubbard S.S."/>
            <person name="Banfield J.F."/>
        </authorList>
    </citation>
    <scope>NUCLEOTIDE SEQUENCE [LARGE SCALE GENOMIC DNA]</scope>
</reference>
<dbReference type="InterPro" id="IPR050089">
    <property type="entry name" value="SAICAR_synthetase"/>
</dbReference>
<dbReference type="Proteomes" id="UP000179183">
    <property type="component" value="Unassembled WGS sequence"/>
</dbReference>